<evidence type="ECO:0000256" key="3">
    <source>
        <dbReference type="ARBA" id="ARBA00022741"/>
    </source>
</evidence>
<keyword evidence="9" id="KW-0080">Bacteriocin transport</keyword>
<dbReference type="InterPro" id="IPR005074">
    <property type="entry name" value="Peptidase_C39"/>
</dbReference>
<feature type="transmembrane region" description="Helical" evidence="10">
    <location>
        <begin position="189"/>
        <end position="209"/>
    </location>
</feature>
<evidence type="ECO:0000256" key="4">
    <source>
        <dbReference type="ARBA" id="ARBA00022807"/>
    </source>
</evidence>
<evidence type="ECO:0000256" key="8">
    <source>
        <dbReference type="ARBA" id="ARBA00023136"/>
    </source>
</evidence>
<feature type="transmembrane region" description="Helical" evidence="10">
    <location>
        <begin position="267"/>
        <end position="286"/>
    </location>
</feature>
<dbReference type="GO" id="GO:0015031">
    <property type="term" value="P:protein transport"/>
    <property type="evidence" value="ECO:0007669"/>
    <property type="project" value="UniProtKB-KW"/>
</dbReference>
<evidence type="ECO:0000313" key="15">
    <source>
        <dbReference type="Proteomes" id="UP000253215"/>
    </source>
</evidence>
<evidence type="ECO:0000256" key="1">
    <source>
        <dbReference type="ARBA" id="ARBA00004651"/>
    </source>
</evidence>
<dbReference type="GO" id="GO:0005886">
    <property type="term" value="C:plasma membrane"/>
    <property type="evidence" value="ECO:0007669"/>
    <property type="project" value="UniProtKB-SubCell"/>
</dbReference>
<dbReference type="PROSITE" id="PS00211">
    <property type="entry name" value="ABC_TRANSPORTER_1"/>
    <property type="match status" value="1"/>
</dbReference>
<keyword evidence="3" id="KW-0547">Nucleotide-binding</keyword>
<keyword evidence="7 10" id="KW-1133">Transmembrane helix</keyword>
<keyword evidence="6" id="KW-0813">Transport</keyword>
<dbReference type="InterPro" id="IPR011527">
    <property type="entry name" value="ABC1_TM_dom"/>
</dbReference>
<dbReference type="CDD" id="cd02425">
    <property type="entry name" value="Peptidase_C39F"/>
    <property type="match status" value="1"/>
</dbReference>
<evidence type="ECO:0000259" key="12">
    <source>
        <dbReference type="PROSITE" id="PS50929"/>
    </source>
</evidence>
<evidence type="ECO:0000256" key="10">
    <source>
        <dbReference type="SAM" id="Phobius"/>
    </source>
</evidence>
<dbReference type="SMART" id="SM00382">
    <property type="entry name" value="AAA"/>
    <property type="match status" value="1"/>
</dbReference>
<dbReference type="SUPFAM" id="SSF90123">
    <property type="entry name" value="ABC transporter transmembrane region"/>
    <property type="match status" value="1"/>
</dbReference>
<keyword evidence="4" id="KW-0378">Hydrolase</keyword>
<dbReference type="Gene3D" id="1.20.1560.10">
    <property type="entry name" value="ABC transporter type 1, transmembrane domain"/>
    <property type="match status" value="1"/>
</dbReference>
<dbReference type="EMBL" id="NETH01000013">
    <property type="protein sequence ID" value="RCW17266.1"/>
    <property type="molecule type" value="Genomic_DNA"/>
</dbReference>
<dbReference type="PANTHER" id="PTHR24221">
    <property type="entry name" value="ATP-BINDING CASSETTE SUB-FAMILY B"/>
    <property type="match status" value="1"/>
</dbReference>
<dbReference type="Proteomes" id="UP000253215">
    <property type="component" value="Unassembled WGS sequence"/>
</dbReference>
<dbReference type="PROSITE" id="PS50929">
    <property type="entry name" value="ABC_TM1F"/>
    <property type="match status" value="1"/>
</dbReference>
<keyword evidence="6" id="KW-0653">Protein transport</keyword>
<feature type="domain" description="Peptidase C39" evidence="13">
    <location>
        <begin position="6"/>
        <end position="130"/>
    </location>
</feature>
<dbReference type="SUPFAM" id="SSF52540">
    <property type="entry name" value="P-loop containing nucleoside triphosphate hydrolases"/>
    <property type="match status" value="1"/>
</dbReference>
<accession>A0A368UGD2</accession>
<comment type="caution">
    <text evidence="14">The sequence shown here is derived from an EMBL/GenBank/DDBJ whole genome shotgun (WGS) entry which is preliminary data.</text>
</comment>
<sequence>MKVILQNNEEDCLLACYTMLLNDLGYKVPLYEVYQRDSLPADGLSVSYLRTLNKKFNVDIKAYKANFDEVVSLIRARGNNRMIVHWNNDHFVILEKITKNYIKIVDPAIGRIKFSKEEFLEHYSGTIITVFPTVDFHRQKVKTLFLKYFKNTLDIRTSFSFLISLLLIEISVLLFSIVIRNMMVGDLKFISSLLLLFTIMLLQVVGYYIKNFALEKYNSNFDKSYTTILLKRLLNKPLLYFRNHTNGSISEKISFRTTLRDSVASKLIPSIVSLVSSFVIFIYLAIISFRLTIILVSMIVVYSLISSVLYHKQNEYNQSYLQYLIDFNSDFQSDLEDIDYIKVMRNERGTEERWIKNNDRLTSKYSQILKVENFVQLFGSIFSYFSLSVIILAVIYYNKFFNVSIADLVLYQTSISLLISSIEQVKTSIFEIARLAVYAEKQGDILKENSPINVNFDLDSNYIIQTEDLNFGYGNESLYKPVNLKISQGEKIAIVGKSGSGKSTLLLLLTGMLRYSGKITYNNEHLENYMGVVLQNMTLKKGSVLENFEYDSPDLTKLSRILVDTTADEVIAKLPNRLQSKLLKQGKNLSGGQIQKLLIAKSLLKGEKIIFWDEAFSNLDEVSKDKIYENVLLGDFYKEQTMLIVSHHLDIVNYVGSVIFINDETGEVIKSTHEDLKKNNLDYKKFICNKSV</sequence>
<evidence type="ECO:0000256" key="5">
    <source>
        <dbReference type="ARBA" id="ARBA00022840"/>
    </source>
</evidence>
<evidence type="ECO:0000256" key="7">
    <source>
        <dbReference type="ARBA" id="ARBA00022989"/>
    </source>
</evidence>
<dbReference type="Pfam" id="PF00005">
    <property type="entry name" value="ABC_tran"/>
    <property type="match status" value="1"/>
</dbReference>
<dbReference type="PROSITE" id="PS50990">
    <property type="entry name" value="PEPTIDASE_C39"/>
    <property type="match status" value="1"/>
</dbReference>
<evidence type="ECO:0000259" key="13">
    <source>
        <dbReference type="PROSITE" id="PS50990"/>
    </source>
</evidence>
<proteinExistence type="predicted"/>
<dbReference type="GO" id="GO:0006508">
    <property type="term" value="P:proteolysis"/>
    <property type="evidence" value="ECO:0007669"/>
    <property type="project" value="InterPro"/>
</dbReference>
<feature type="domain" description="ABC transmembrane type-1" evidence="12">
    <location>
        <begin position="162"/>
        <end position="425"/>
    </location>
</feature>
<comment type="subcellular location">
    <subcellularLocation>
        <location evidence="1">Cell membrane</location>
        <topology evidence="1">Multi-pass membrane protein</topology>
    </subcellularLocation>
</comment>
<keyword evidence="2 10" id="KW-0812">Transmembrane</keyword>
<dbReference type="Pfam" id="PF00664">
    <property type="entry name" value="ABC_membrane"/>
    <property type="match status" value="1"/>
</dbReference>
<dbReference type="PROSITE" id="PS50893">
    <property type="entry name" value="ABC_TRANSPORTER_2"/>
    <property type="match status" value="1"/>
</dbReference>
<protein>
    <submittedName>
        <fullName evidence="14">Peptidase C39</fullName>
    </submittedName>
</protein>
<dbReference type="InterPro" id="IPR033839">
    <property type="entry name" value="Lacticin_481_peptidase"/>
</dbReference>
<dbReference type="GO" id="GO:0005524">
    <property type="term" value="F:ATP binding"/>
    <property type="evidence" value="ECO:0007669"/>
    <property type="project" value="UniProtKB-KW"/>
</dbReference>
<dbReference type="GO" id="GO:0140359">
    <property type="term" value="F:ABC-type transporter activity"/>
    <property type="evidence" value="ECO:0007669"/>
    <property type="project" value="InterPro"/>
</dbReference>
<evidence type="ECO:0000256" key="6">
    <source>
        <dbReference type="ARBA" id="ARBA00022927"/>
    </source>
</evidence>
<dbReference type="Pfam" id="PF03412">
    <property type="entry name" value="Peptidase_C39"/>
    <property type="match status" value="1"/>
</dbReference>
<dbReference type="GO" id="GO:0043213">
    <property type="term" value="P:bacteriocin transport"/>
    <property type="evidence" value="ECO:0007669"/>
    <property type="project" value="UniProtKB-KW"/>
</dbReference>
<dbReference type="GO" id="GO:0008234">
    <property type="term" value="F:cysteine-type peptidase activity"/>
    <property type="evidence" value="ECO:0007669"/>
    <property type="project" value="UniProtKB-KW"/>
</dbReference>
<dbReference type="Gene3D" id="3.90.70.10">
    <property type="entry name" value="Cysteine proteinases"/>
    <property type="match status" value="1"/>
</dbReference>
<dbReference type="GO" id="GO:0016887">
    <property type="term" value="F:ATP hydrolysis activity"/>
    <property type="evidence" value="ECO:0007669"/>
    <property type="project" value="InterPro"/>
</dbReference>
<dbReference type="InterPro" id="IPR017871">
    <property type="entry name" value="ABC_transporter-like_CS"/>
</dbReference>
<evidence type="ECO:0000313" key="14">
    <source>
        <dbReference type="EMBL" id="RCW17266.1"/>
    </source>
</evidence>
<keyword evidence="4" id="KW-0645">Protease</keyword>
<evidence type="ECO:0000259" key="11">
    <source>
        <dbReference type="PROSITE" id="PS50893"/>
    </source>
</evidence>
<feature type="transmembrane region" description="Helical" evidence="10">
    <location>
        <begin position="292"/>
        <end position="310"/>
    </location>
</feature>
<evidence type="ECO:0000256" key="9">
    <source>
        <dbReference type="ARBA" id="ARBA00043264"/>
    </source>
</evidence>
<dbReference type="PANTHER" id="PTHR24221:SF654">
    <property type="entry name" value="ATP-BINDING CASSETTE SUB-FAMILY B MEMBER 6"/>
    <property type="match status" value="1"/>
</dbReference>
<dbReference type="InterPro" id="IPR036640">
    <property type="entry name" value="ABC1_TM_sf"/>
</dbReference>
<name>A0A368UGD2_9STRE</name>
<evidence type="ECO:0000256" key="2">
    <source>
        <dbReference type="ARBA" id="ARBA00022692"/>
    </source>
</evidence>
<dbReference type="Gene3D" id="3.40.50.300">
    <property type="entry name" value="P-loop containing nucleotide triphosphate hydrolases"/>
    <property type="match status" value="1"/>
</dbReference>
<dbReference type="InterPro" id="IPR003593">
    <property type="entry name" value="AAA+_ATPase"/>
</dbReference>
<keyword evidence="4" id="KW-0788">Thiol protease</keyword>
<feature type="transmembrane region" description="Helical" evidence="10">
    <location>
        <begin position="374"/>
        <end position="397"/>
    </location>
</feature>
<dbReference type="InterPro" id="IPR039421">
    <property type="entry name" value="Type_1_exporter"/>
</dbReference>
<keyword evidence="5" id="KW-0067">ATP-binding</keyword>
<dbReference type="InterPro" id="IPR003439">
    <property type="entry name" value="ABC_transporter-like_ATP-bd"/>
</dbReference>
<dbReference type="AlphaFoldDB" id="A0A368UGD2"/>
<feature type="domain" description="ABC transporter" evidence="11">
    <location>
        <begin position="464"/>
        <end position="688"/>
    </location>
</feature>
<gene>
    <name evidence="14" type="ORF">CAC02_03870</name>
</gene>
<reference evidence="14 15" key="1">
    <citation type="journal article" date="2018" name="Sci. Rep.">
        <title>Network-guided genomic and metagenomic analysis of the faecal microbiota of the critically endangered kakapo.</title>
        <authorList>
            <person name="Waite D.W."/>
            <person name="Dsouza M."/>
            <person name="Sekiguchi Y."/>
            <person name="Hugenholtz P."/>
            <person name="Taylor M.W."/>
        </authorList>
    </citation>
    <scope>NUCLEOTIDE SEQUENCE [LARGE SCALE GENOMIC DNA]</scope>
    <source>
        <strain evidence="14 15">BI02</strain>
    </source>
</reference>
<organism evidence="14 15">
    <name type="scientific">Streptococcus gallolyticus</name>
    <dbReference type="NCBI Taxonomy" id="315405"/>
    <lineage>
        <taxon>Bacteria</taxon>
        <taxon>Bacillati</taxon>
        <taxon>Bacillota</taxon>
        <taxon>Bacilli</taxon>
        <taxon>Lactobacillales</taxon>
        <taxon>Streptococcaceae</taxon>
        <taxon>Streptococcus</taxon>
    </lineage>
</organism>
<dbReference type="InterPro" id="IPR027417">
    <property type="entry name" value="P-loop_NTPase"/>
</dbReference>
<feature type="transmembrane region" description="Helical" evidence="10">
    <location>
        <begin position="159"/>
        <end position="183"/>
    </location>
</feature>
<keyword evidence="8 10" id="KW-0472">Membrane</keyword>